<keyword evidence="2 7" id="KW-0808">Transferase</keyword>
<dbReference type="GO" id="GO:0008478">
    <property type="term" value="F:pyridoxal kinase activity"/>
    <property type="evidence" value="ECO:0007669"/>
    <property type="project" value="UniProtKB-EC"/>
</dbReference>
<keyword evidence="5" id="KW-0067">ATP-binding</keyword>
<dbReference type="PROSITE" id="PS51257">
    <property type="entry name" value="PROKAR_LIPOPROTEIN"/>
    <property type="match status" value="1"/>
</dbReference>
<evidence type="ECO:0000256" key="4">
    <source>
        <dbReference type="ARBA" id="ARBA00022777"/>
    </source>
</evidence>
<sequence>MKKIAVLNDLSGLGKCSLTAAIPVISVMGVQACPLPTAVLSAQTGFPSYYYDDYTAHMEEIMDQWEKMDFRPDGIYTGFLAGDVQAEMALEFIERFADSDTRILTDPILGDNGMEYPIYTEALCEKMRQLAEKASMITPNLTEALLLLYGKEEMHCRWKYLSGLETEAFMVEIRKTGQKIAENFHTEAVITGIDLYTQSADKEAEMANLIVNESIWEWVTAKKEGGSYSGTGDLFASVLSAGMVKGADTAETVKKAVNFISRAIHDTVLEGTNRNEGVCFEKHLGELL</sequence>
<reference evidence="7 8" key="1">
    <citation type="submission" date="2024-06" db="EMBL/GenBank/DDBJ databases">
        <title>Genomic Encyclopedia of Type Strains, Phase IV (KMG-IV): sequencing the most valuable type-strain genomes for metagenomic binning, comparative biology and taxonomic classification.</title>
        <authorList>
            <person name="Goeker M."/>
        </authorList>
    </citation>
    <scope>NUCLEOTIDE SEQUENCE [LARGE SCALE GENOMIC DNA]</scope>
    <source>
        <strain evidence="7 8">DSM 29492</strain>
    </source>
</reference>
<proteinExistence type="predicted"/>
<evidence type="ECO:0000256" key="3">
    <source>
        <dbReference type="ARBA" id="ARBA00022741"/>
    </source>
</evidence>
<dbReference type="EC" id="2.7.1.35" evidence="1"/>
<dbReference type="InterPro" id="IPR013749">
    <property type="entry name" value="PM/HMP-P_kinase-1"/>
</dbReference>
<comment type="caution">
    <text evidence="7">The sequence shown here is derived from an EMBL/GenBank/DDBJ whole genome shotgun (WGS) entry which is preliminary data.</text>
</comment>
<organism evidence="7 8">
    <name type="scientific">Blautia caecimuris</name>
    <dbReference type="NCBI Taxonomy" id="1796615"/>
    <lineage>
        <taxon>Bacteria</taxon>
        <taxon>Bacillati</taxon>
        <taxon>Bacillota</taxon>
        <taxon>Clostridia</taxon>
        <taxon>Lachnospirales</taxon>
        <taxon>Lachnospiraceae</taxon>
        <taxon>Blautia</taxon>
    </lineage>
</organism>
<keyword evidence="8" id="KW-1185">Reference proteome</keyword>
<dbReference type="Pfam" id="PF08543">
    <property type="entry name" value="Phos_pyr_kin"/>
    <property type="match status" value="1"/>
</dbReference>
<protein>
    <recommendedName>
        <fullName evidence="1">pyridoxal kinase</fullName>
        <ecNumber evidence="1">2.7.1.35</ecNumber>
    </recommendedName>
</protein>
<keyword evidence="4 7" id="KW-0418">Kinase</keyword>
<evidence type="ECO:0000259" key="6">
    <source>
        <dbReference type="Pfam" id="PF08543"/>
    </source>
</evidence>
<dbReference type="InterPro" id="IPR029056">
    <property type="entry name" value="Ribokinase-like"/>
</dbReference>
<evidence type="ECO:0000313" key="7">
    <source>
        <dbReference type="EMBL" id="MET3750141.1"/>
    </source>
</evidence>
<dbReference type="Proteomes" id="UP001549106">
    <property type="component" value="Unassembled WGS sequence"/>
</dbReference>
<name>A0ABV2M105_9FIRM</name>
<dbReference type="RefSeq" id="WP_147599633.1">
    <property type="nucleotide sequence ID" value="NZ_JANJZT010000008.1"/>
</dbReference>
<accession>A0ABV2M105</accession>
<keyword evidence="3" id="KW-0547">Nucleotide-binding</keyword>
<dbReference type="SUPFAM" id="SSF53613">
    <property type="entry name" value="Ribokinase-like"/>
    <property type="match status" value="1"/>
</dbReference>
<dbReference type="NCBIfam" id="NF005491">
    <property type="entry name" value="PRK07105.1"/>
    <property type="match status" value="1"/>
</dbReference>
<evidence type="ECO:0000313" key="8">
    <source>
        <dbReference type="Proteomes" id="UP001549106"/>
    </source>
</evidence>
<dbReference type="EMBL" id="JBEPMJ010000008">
    <property type="protein sequence ID" value="MET3750141.1"/>
    <property type="molecule type" value="Genomic_DNA"/>
</dbReference>
<evidence type="ECO:0000256" key="5">
    <source>
        <dbReference type="ARBA" id="ARBA00022840"/>
    </source>
</evidence>
<dbReference type="PANTHER" id="PTHR10534">
    <property type="entry name" value="PYRIDOXAL KINASE"/>
    <property type="match status" value="1"/>
</dbReference>
<dbReference type="Gene3D" id="3.40.1190.20">
    <property type="match status" value="1"/>
</dbReference>
<evidence type="ECO:0000256" key="2">
    <source>
        <dbReference type="ARBA" id="ARBA00022679"/>
    </source>
</evidence>
<gene>
    <name evidence="7" type="ORF">ABID24_001385</name>
</gene>
<evidence type="ECO:0000256" key="1">
    <source>
        <dbReference type="ARBA" id="ARBA00012104"/>
    </source>
</evidence>
<feature type="domain" description="Pyridoxamine kinase/Phosphomethylpyrimidine kinase" evidence="6">
    <location>
        <begin position="20"/>
        <end position="268"/>
    </location>
</feature>
<dbReference type="PANTHER" id="PTHR10534:SF2">
    <property type="entry name" value="PYRIDOXAL KINASE"/>
    <property type="match status" value="1"/>
</dbReference>
<dbReference type="InterPro" id="IPR004625">
    <property type="entry name" value="PyrdxlKinase"/>
</dbReference>